<name>A0A284RVA5_ARMOS</name>
<dbReference type="EMBL" id="FUEG01000017">
    <property type="protein sequence ID" value="SJL12689.1"/>
    <property type="molecule type" value="Genomic_DNA"/>
</dbReference>
<proteinExistence type="predicted"/>
<feature type="compositionally biased region" description="Polar residues" evidence="1">
    <location>
        <begin position="42"/>
        <end position="56"/>
    </location>
</feature>
<accession>A0A284RVA5</accession>
<gene>
    <name evidence="2" type="ORF">ARMOST_16120</name>
</gene>
<dbReference type="Pfam" id="PF02992">
    <property type="entry name" value="Transposase_21"/>
    <property type="match status" value="1"/>
</dbReference>
<dbReference type="OrthoDB" id="2669721at2759"/>
<organism evidence="2 3">
    <name type="scientific">Armillaria ostoyae</name>
    <name type="common">Armillaria root rot fungus</name>
    <dbReference type="NCBI Taxonomy" id="47428"/>
    <lineage>
        <taxon>Eukaryota</taxon>
        <taxon>Fungi</taxon>
        <taxon>Dikarya</taxon>
        <taxon>Basidiomycota</taxon>
        <taxon>Agaricomycotina</taxon>
        <taxon>Agaricomycetes</taxon>
        <taxon>Agaricomycetidae</taxon>
        <taxon>Agaricales</taxon>
        <taxon>Marasmiineae</taxon>
        <taxon>Physalacriaceae</taxon>
        <taxon>Armillaria</taxon>
    </lineage>
</organism>
<feature type="region of interest" description="Disordered" evidence="1">
    <location>
        <begin position="24"/>
        <end position="154"/>
    </location>
</feature>
<evidence type="ECO:0000313" key="3">
    <source>
        <dbReference type="Proteomes" id="UP000219338"/>
    </source>
</evidence>
<keyword evidence="3" id="KW-1185">Reference proteome</keyword>
<dbReference type="Proteomes" id="UP000219338">
    <property type="component" value="Unassembled WGS sequence"/>
</dbReference>
<dbReference type="InterPro" id="IPR004242">
    <property type="entry name" value="Transposase_21"/>
</dbReference>
<dbReference type="AlphaFoldDB" id="A0A284RVA5"/>
<sequence>MSTPSAAADGSRENKVYCTCPRRCKGGKLVSRSTRERHQGELQRTQGQISPSTNLRNAGRAGVQPTMERGPGNFQQDQDKEWGTAGPSNSENQEIDIDNADRDNPFDEPDDIHDNSMPADRDAFGSDDDEPDARTPVPGSDDGINDDPTQSSSDSALEINLDNLRECQDFIDFIKAASLGDGQCGMLADDIESLMEPATERLFDENTTDPDFRLSLDCYLACSNASQDVYNKMRDAIKRRYPDSEILSYDQISRLVRNLSGVVPIIHDMCVNSCMAYTSPFSPLRACRFCSAPRYMSRKGKPIAPEDIIDDGVGALIPRLQFHTIPLGPQLQPLFRDPKSANNMKHRQIRTRKILRELQVNNVDFPTEYDDVYCGQDYLEAVRSGDIGEDEVLVVWSQDGAQLYQSKKSDAWIGIWTVMELSPHIRYKKDFVLPGAVIPGPNNPKHLDSFIFPSLHHVGALQNHGLRVWDASENRVRTKHPYVLYGTTDSVAAADLNGWVGHHGRKGCRYMCGLNGRHKPRTPHYFPVLLQPRNCAIIASNHPDVDINSLKASTPEDYQHNLQRILASPNQTQYKVMRRETGITKPSLFSGLSAITPIPRLFPGDCMHRDGLNLPELLLGLWRGTLESGTGDDKSTWDWAVLTGKVWEDHGKEVASCKKYIPVSLESHAPRNPAEKISSGYKASEYMVYLYGLGPGLLYGILPDIYWHHYCKVVHGIRTIHRPVIHQESLARALQLLLEFVLEFETLYYQRDMARFRFIRQCVHALIHMIPEVLCVGSPACPSNPFANLSRRAVIREQINALKAMIPDLELEKPCLPRGSLDVGQGYALVFPRESGASLISHPQHVAAISSYVQSKGIASSAIDENNILLERWERLRLPGGSTLILNGEPRLAEAQYFAQIQINASKHTVALVRLFSNWDTDLFRDSHETLMVCQLYGEHGSGYHATDGFFVTDVKDITSVVAMVPFRHRNNSSEYFLYEKLGFDHTSGRISQDSEEDSDVESDEDD</sequence>
<evidence type="ECO:0000313" key="2">
    <source>
        <dbReference type="EMBL" id="SJL12689.1"/>
    </source>
</evidence>
<protein>
    <submittedName>
        <fullName evidence="2">Uncharacterized protein</fullName>
    </submittedName>
</protein>
<evidence type="ECO:0000256" key="1">
    <source>
        <dbReference type="SAM" id="MobiDB-lite"/>
    </source>
</evidence>
<dbReference type="OMA" id="YRVERTH"/>
<reference evidence="3" key="1">
    <citation type="journal article" date="2017" name="Nat. Ecol. Evol.">
        <title>Genome expansion and lineage-specific genetic innovations in the forest pathogenic fungi Armillaria.</title>
        <authorList>
            <person name="Sipos G."/>
            <person name="Prasanna A.N."/>
            <person name="Walter M.C."/>
            <person name="O'Connor E."/>
            <person name="Balint B."/>
            <person name="Krizsan K."/>
            <person name="Kiss B."/>
            <person name="Hess J."/>
            <person name="Varga T."/>
            <person name="Slot J."/>
            <person name="Riley R."/>
            <person name="Boka B."/>
            <person name="Rigling D."/>
            <person name="Barry K."/>
            <person name="Lee J."/>
            <person name="Mihaltcheva S."/>
            <person name="LaButti K."/>
            <person name="Lipzen A."/>
            <person name="Waldron R."/>
            <person name="Moloney N.M."/>
            <person name="Sperisen C."/>
            <person name="Kredics L."/>
            <person name="Vagvoelgyi C."/>
            <person name="Patrignani A."/>
            <person name="Fitzpatrick D."/>
            <person name="Nagy I."/>
            <person name="Doyle S."/>
            <person name="Anderson J.B."/>
            <person name="Grigoriev I.V."/>
            <person name="Gueldener U."/>
            <person name="Muensterkoetter M."/>
            <person name="Nagy L.G."/>
        </authorList>
    </citation>
    <scope>NUCLEOTIDE SEQUENCE [LARGE SCALE GENOMIC DNA]</scope>
    <source>
        <strain evidence="3">C18/9</strain>
    </source>
</reference>
<dbReference type="STRING" id="47428.A0A284RVA5"/>